<dbReference type="GO" id="GO:0003677">
    <property type="term" value="F:DNA binding"/>
    <property type="evidence" value="ECO:0007669"/>
    <property type="project" value="InterPro"/>
</dbReference>
<keyword evidence="3" id="KW-0067">ATP-binding</keyword>
<evidence type="ECO:0000259" key="2">
    <source>
        <dbReference type="Pfam" id="PF13538"/>
    </source>
</evidence>
<reference evidence="3" key="2">
    <citation type="submission" date="2023-02" db="EMBL/GenBank/DDBJ databases">
        <authorList>
            <person name="Concha-Toloza M."/>
            <person name="Lopez-Cantillo M."/>
            <person name="Molina-Mora J."/>
            <person name="Collado L."/>
        </authorList>
    </citation>
    <scope>NUCLEOTIDE SEQUENCE</scope>
    <source>
        <strain evidence="3">FR1p273A</strain>
    </source>
</reference>
<name>A0AAW6VLZ6_9BACT</name>
<dbReference type="InterPro" id="IPR027417">
    <property type="entry name" value="P-loop_NTPase"/>
</dbReference>
<comment type="caution">
    <text evidence="3">The sequence shown here is derived from an EMBL/GenBank/DDBJ whole genome shotgun (WGS) entry which is preliminary data.</text>
</comment>
<dbReference type="SUPFAM" id="SSF52540">
    <property type="entry name" value="P-loop containing nucleoside triphosphate hydrolases"/>
    <property type="match status" value="1"/>
</dbReference>
<dbReference type="GO" id="GO:0016787">
    <property type="term" value="F:hydrolase activity"/>
    <property type="evidence" value="ECO:0007669"/>
    <property type="project" value="InterPro"/>
</dbReference>
<dbReference type="InterPro" id="IPR006935">
    <property type="entry name" value="Helicase/UvrB_N"/>
</dbReference>
<sequence length="674" mass="79440">MREDFFYSQVEKNTSNQHLLDEIKKYAEMKNKQIYVLKTPLSDKKYTYSYEDALVLLIPKNKIIFINYGINENDFDEYISDFIEDLGSISDKYEFRNLIGRPREWKKEIVHKIKYDEHFSIDNLINITTLSDEVFKRNCELLISLLTGSINDVNKFDSNIPNNLLDKIKQNIILFDGKQTRFIYEKKDKKVTVIQGLSGTGKTELLLHKLKDIFISNKDSKIMFTCHSKVLANNLYQRIPEFFNFMKVEEQIKWNDRLWCVSSWGTRLNKHSGAYRYICDFYDIDFLTFGNISDFDKVTEIALKEIKEQKLVDEKGFVFDYMLIDESQDFGENFISLCAEITKEEVYVAGDIFQSIFDKNIKDSITPDYLLSKCYRTDPKTLMFAHGLGMALFEEEKLRWLSDDDLISCGYILTKIDNPKKFILEREPLRRFEDVESIKSIELIKYKNDMKILTKNIITILEELKTSYPTILPSDIAIMFPNTDKTLYTLSDILEKEIKSNFDWDVNKSYESKEKLKNKVFISNRNNVKGLEFPFVICITTKLHKTFSFRNALYMMLTRSFIKSYLLTIESENKDVIDSIENSLNEIVSTGKMSLIEPTEDEKRKMMDLIIEYNERNRNQIDIIYEIFNKLSIPDSYREKIQKVISIQFPNELDEIKLKKAIESNFDLVTIMES</sequence>
<evidence type="ECO:0000313" key="4">
    <source>
        <dbReference type="Proteomes" id="UP001237843"/>
    </source>
</evidence>
<dbReference type="Proteomes" id="UP001237843">
    <property type="component" value="Unassembled WGS sequence"/>
</dbReference>
<dbReference type="Gene3D" id="3.40.50.300">
    <property type="entry name" value="P-loop containing nucleotide triphosphate hydrolases"/>
    <property type="match status" value="2"/>
</dbReference>
<evidence type="ECO:0000313" key="3">
    <source>
        <dbReference type="EMBL" id="MDK2061649.1"/>
    </source>
</evidence>
<dbReference type="RefSeq" id="WP_237922636.1">
    <property type="nucleotide sequence ID" value="NZ_CP183408.1"/>
</dbReference>
<accession>A0AAW6VLZ6</accession>
<dbReference type="EMBL" id="JAQTJH010000003">
    <property type="protein sequence ID" value="MDK2061649.1"/>
    <property type="molecule type" value="Genomic_DNA"/>
</dbReference>
<protein>
    <submittedName>
        <fullName evidence="3">ATP-binding domain-containing protein</fullName>
    </submittedName>
</protein>
<dbReference type="InterPro" id="IPR027785">
    <property type="entry name" value="UvrD-like_helicase_C"/>
</dbReference>
<keyword evidence="3" id="KW-0547">Nucleotide-binding</keyword>
<dbReference type="GO" id="GO:0005524">
    <property type="term" value="F:ATP binding"/>
    <property type="evidence" value="ECO:0007669"/>
    <property type="project" value="UniProtKB-KW"/>
</dbReference>
<feature type="domain" description="UvrD-like helicase C-terminal" evidence="2">
    <location>
        <begin position="520"/>
        <end position="566"/>
    </location>
</feature>
<evidence type="ECO:0000259" key="1">
    <source>
        <dbReference type="Pfam" id="PF04851"/>
    </source>
</evidence>
<dbReference type="AlphaFoldDB" id="A0AAW6VLZ6"/>
<proteinExistence type="predicted"/>
<dbReference type="Pfam" id="PF13538">
    <property type="entry name" value="UvrD_C_2"/>
    <property type="match status" value="1"/>
</dbReference>
<organism evidence="3 4">
    <name type="scientific">Aliarcobacter butzleri</name>
    <dbReference type="NCBI Taxonomy" id="28197"/>
    <lineage>
        <taxon>Bacteria</taxon>
        <taxon>Pseudomonadati</taxon>
        <taxon>Campylobacterota</taxon>
        <taxon>Epsilonproteobacteria</taxon>
        <taxon>Campylobacterales</taxon>
        <taxon>Arcobacteraceae</taxon>
        <taxon>Aliarcobacter</taxon>
    </lineage>
</organism>
<reference evidence="3" key="1">
    <citation type="journal article" date="2023" name="Antibiotics">
        <title>Genomic Characterization of Antibiotic-Resistant Campylobacterales Isolated from Chilean Poultry Meat.</title>
        <authorList>
            <person name="Concha-Toloza M."/>
            <person name="Lopez-Cantillo M."/>
            <person name="Molina-Mora J.A."/>
            <person name="Collado L."/>
        </authorList>
    </citation>
    <scope>NUCLEOTIDE SEQUENCE</scope>
    <source>
        <strain evidence="3">FR1p273A</strain>
    </source>
</reference>
<feature type="domain" description="Helicase/UvrB N-terminal" evidence="1">
    <location>
        <begin position="164"/>
        <end position="327"/>
    </location>
</feature>
<gene>
    <name evidence="3" type="ORF">PT520_03820</name>
</gene>
<dbReference type="Pfam" id="PF04851">
    <property type="entry name" value="ResIII"/>
    <property type="match status" value="1"/>
</dbReference>